<keyword evidence="2" id="KW-1185">Reference proteome</keyword>
<dbReference type="GeneID" id="108616794"/>
<gene>
    <name evidence="3" type="primary">LOC108616794</name>
</gene>
<reference evidence="2" key="1">
    <citation type="journal article" date="1997" name="Nucleic Acids Res.">
        <title>tRNAscan-SE: a program for improved detection of transfer RNA genes in genomic sequence.</title>
        <authorList>
            <person name="Lowe T.M."/>
            <person name="Eddy S.R."/>
        </authorList>
    </citation>
    <scope>NUCLEOTIDE SEQUENCE [LARGE SCALE GENOMIC DNA]</scope>
</reference>
<dbReference type="RefSeq" id="XP_017867712.1">
    <property type="nucleotide sequence ID" value="XM_018012223.1"/>
</dbReference>
<dbReference type="Pfam" id="PF04851">
    <property type="entry name" value="ResIII"/>
    <property type="match status" value="1"/>
</dbReference>
<dbReference type="SUPFAM" id="SSF52540">
    <property type="entry name" value="P-loop containing nucleoside triphosphate hydrolases"/>
    <property type="match status" value="1"/>
</dbReference>
<feature type="domain" description="Helicase/UvrB N-terminal" evidence="1">
    <location>
        <begin position="10"/>
        <end position="52"/>
    </location>
</feature>
<dbReference type="Proteomes" id="UP000694904">
    <property type="component" value="Chromosome 5"/>
</dbReference>
<evidence type="ECO:0000313" key="3">
    <source>
        <dbReference type="RefSeq" id="XP_017867712.1"/>
    </source>
</evidence>
<dbReference type="InterPro" id="IPR027417">
    <property type="entry name" value="P-loop_NTPase"/>
</dbReference>
<evidence type="ECO:0000313" key="2">
    <source>
        <dbReference type="Proteomes" id="UP000694904"/>
    </source>
</evidence>
<protein>
    <submittedName>
        <fullName evidence="3">Endoribonuclease Dicer homolog 2</fullName>
    </submittedName>
</protein>
<organism evidence="2 3">
    <name type="scientific">Drosophila arizonae</name>
    <name type="common">Fruit fly</name>
    <dbReference type="NCBI Taxonomy" id="7263"/>
    <lineage>
        <taxon>Eukaryota</taxon>
        <taxon>Metazoa</taxon>
        <taxon>Ecdysozoa</taxon>
        <taxon>Arthropoda</taxon>
        <taxon>Hexapoda</taxon>
        <taxon>Insecta</taxon>
        <taxon>Pterygota</taxon>
        <taxon>Neoptera</taxon>
        <taxon>Endopterygota</taxon>
        <taxon>Diptera</taxon>
        <taxon>Brachycera</taxon>
        <taxon>Muscomorpha</taxon>
        <taxon>Ephydroidea</taxon>
        <taxon>Drosophilidae</taxon>
        <taxon>Drosophila</taxon>
    </lineage>
</organism>
<evidence type="ECO:0000259" key="1">
    <source>
        <dbReference type="Pfam" id="PF04851"/>
    </source>
</evidence>
<sequence length="55" mass="6381">MSENKETDKLEARSYQLRLVEYIVKRNGIIYLPTGSGKTYVAILALKRFSQNMDK</sequence>
<dbReference type="Gene3D" id="3.40.50.300">
    <property type="entry name" value="P-loop containing nucleotide triphosphate hydrolases"/>
    <property type="match status" value="1"/>
</dbReference>
<reference evidence="2" key="2">
    <citation type="journal article" date="2016" name="G3 (Bethesda)">
        <title>Genome Evolution in Three Species of Cactophilic Drosophila.</title>
        <authorList>
            <person name="Sanchez-Flores A."/>
            <person name="Penazola F."/>
            <person name="Carpinteyro-Ponce J."/>
            <person name="Nazario-Yepiz N."/>
            <person name="Abreu-Goodger C."/>
            <person name="Machado C.A."/>
            <person name="Markow T.A."/>
        </authorList>
    </citation>
    <scope>NUCLEOTIDE SEQUENCE [LARGE SCALE GENOMIC DNA]</scope>
</reference>
<proteinExistence type="predicted"/>
<accession>A0ABM1PKH6</accession>
<name>A0ABM1PKH6_DROAR</name>
<reference evidence="3" key="3">
    <citation type="submission" date="2025-08" db="UniProtKB">
        <authorList>
            <consortium name="RefSeq"/>
        </authorList>
    </citation>
    <scope>IDENTIFICATION</scope>
    <source>
        <tissue evidence="3">Whole organism</tissue>
    </source>
</reference>
<dbReference type="InterPro" id="IPR006935">
    <property type="entry name" value="Helicase/UvrB_N"/>
</dbReference>